<dbReference type="GO" id="GO:0032267">
    <property type="term" value="F:tRNA(Ile)-lysidine synthase activity"/>
    <property type="evidence" value="ECO:0007669"/>
    <property type="project" value="UniProtKB-EC"/>
</dbReference>
<keyword evidence="9" id="KW-1185">Reference proteome</keyword>
<keyword evidence="5" id="KW-0067">ATP-binding</keyword>
<dbReference type="Gene3D" id="3.40.50.620">
    <property type="entry name" value="HUPs"/>
    <property type="match status" value="1"/>
</dbReference>
<dbReference type="InterPro" id="IPR012094">
    <property type="entry name" value="tRNA_Ile_lys_synt"/>
</dbReference>
<dbReference type="SUPFAM" id="SSF52402">
    <property type="entry name" value="Adenine nucleotide alpha hydrolases-like"/>
    <property type="match status" value="1"/>
</dbReference>
<dbReference type="GO" id="GO:0005524">
    <property type="term" value="F:ATP binding"/>
    <property type="evidence" value="ECO:0007669"/>
    <property type="project" value="UniProtKB-KW"/>
</dbReference>
<evidence type="ECO:0000313" key="8">
    <source>
        <dbReference type="EMBL" id="KAG8627937.1"/>
    </source>
</evidence>
<dbReference type="PANTHER" id="PTHR43033:SF1">
    <property type="entry name" value="TRNA(ILE)-LYSIDINE SYNTHASE-RELATED"/>
    <property type="match status" value="1"/>
</dbReference>
<dbReference type="Pfam" id="PF01171">
    <property type="entry name" value="ATP_bind_3"/>
    <property type="match status" value="1"/>
</dbReference>
<keyword evidence="3" id="KW-0819">tRNA processing</keyword>
<organism evidence="8 9">
    <name type="scientific">Elsinoe batatas</name>
    <dbReference type="NCBI Taxonomy" id="2601811"/>
    <lineage>
        <taxon>Eukaryota</taxon>
        <taxon>Fungi</taxon>
        <taxon>Dikarya</taxon>
        <taxon>Ascomycota</taxon>
        <taxon>Pezizomycotina</taxon>
        <taxon>Dothideomycetes</taxon>
        <taxon>Dothideomycetidae</taxon>
        <taxon>Myriangiales</taxon>
        <taxon>Elsinoaceae</taxon>
        <taxon>Elsinoe</taxon>
    </lineage>
</organism>
<evidence type="ECO:0000256" key="2">
    <source>
        <dbReference type="ARBA" id="ARBA00022598"/>
    </source>
</evidence>
<comment type="catalytic activity">
    <reaction evidence="6">
        <text>cytidine(34) in tRNA(Ile2) + L-lysine + ATP = lysidine(34) in tRNA(Ile2) + AMP + diphosphate + H(+)</text>
        <dbReference type="Rhea" id="RHEA:43744"/>
        <dbReference type="Rhea" id="RHEA-COMP:10625"/>
        <dbReference type="Rhea" id="RHEA-COMP:10670"/>
        <dbReference type="ChEBI" id="CHEBI:15378"/>
        <dbReference type="ChEBI" id="CHEBI:30616"/>
        <dbReference type="ChEBI" id="CHEBI:32551"/>
        <dbReference type="ChEBI" id="CHEBI:33019"/>
        <dbReference type="ChEBI" id="CHEBI:82748"/>
        <dbReference type="ChEBI" id="CHEBI:83665"/>
        <dbReference type="ChEBI" id="CHEBI:456215"/>
        <dbReference type="EC" id="6.3.4.19"/>
    </reaction>
</comment>
<dbReference type="PANTHER" id="PTHR43033">
    <property type="entry name" value="TRNA(ILE)-LYSIDINE SYNTHASE-RELATED"/>
    <property type="match status" value="1"/>
</dbReference>
<dbReference type="HAMAP" id="MF_01161">
    <property type="entry name" value="tRNA_Ile_lys_synt"/>
    <property type="match status" value="1"/>
</dbReference>
<evidence type="ECO:0000256" key="3">
    <source>
        <dbReference type="ARBA" id="ARBA00022694"/>
    </source>
</evidence>
<accession>A0A8K0L2K2</accession>
<dbReference type="Proteomes" id="UP000809789">
    <property type="component" value="Unassembled WGS sequence"/>
</dbReference>
<evidence type="ECO:0000259" key="7">
    <source>
        <dbReference type="Pfam" id="PF01171"/>
    </source>
</evidence>
<protein>
    <recommendedName>
        <fullName evidence="1">tRNA(Ile)-lysidine synthetase</fullName>
        <ecNumber evidence="1">6.3.4.19</ecNumber>
    </recommendedName>
</protein>
<evidence type="ECO:0000313" key="9">
    <source>
        <dbReference type="Proteomes" id="UP000809789"/>
    </source>
</evidence>
<dbReference type="CDD" id="cd01992">
    <property type="entry name" value="TilS_N"/>
    <property type="match status" value="1"/>
</dbReference>
<gene>
    <name evidence="8" type="ORF">KVT40_003810</name>
</gene>
<evidence type="ECO:0000256" key="5">
    <source>
        <dbReference type="ARBA" id="ARBA00022840"/>
    </source>
</evidence>
<dbReference type="EMBL" id="JAESVG020000004">
    <property type="protein sequence ID" value="KAG8627937.1"/>
    <property type="molecule type" value="Genomic_DNA"/>
</dbReference>
<comment type="caution">
    <text evidence="8">The sequence shown here is derived from an EMBL/GenBank/DDBJ whole genome shotgun (WGS) entry which is preliminary data.</text>
</comment>
<dbReference type="OrthoDB" id="434144at2759"/>
<dbReference type="GO" id="GO:0008033">
    <property type="term" value="P:tRNA processing"/>
    <property type="evidence" value="ECO:0007669"/>
    <property type="project" value="UniProtKB-KW"/>
</dbReference>
<name>A0A8K0L2K2_9PEZI</name>
<dbReference type="EC" id="6.3.4.19" evidence="1"/>
<dbReference type="InterPro" id="IPR011063">
    <property type="entry name" value="TilS/TtcA_N"/>
</dbReference>
<dbReference type="InterPro" id="IPR012795">
    <property type="entry name" value="tRNA_Ile_lys_synt_N"/>
</dbReference>
<evidence type="ECO:0000256" key="4">
    <source>
        <dbReference type="ARBA" id="ARBA00022741"/>
    </source>
</evidence>
<proteinExistence type="inferred from homology"/>
<sequence length="602" mass="67662">MLRQAIYNVSSIDSVYANFHAAIFPVWRQFRRPPRMGIALSGGSDSMALAYLCHKFQSSPAISKASFTAFIVDHGVRPESFDEAQKVRNIILTKIGPAKTTNIQRDGRSIEKITGIDVQILKLDWTTHVSPLQLPNFESLARTLRYQALAKACIAHDISTLLLGHHAEDQAETVLSRIASGYVGPGLKAIGRVGDIPECGGLYGCKSGRPRHVATRLSTGALSIDRATRMIEDGGIKIYRPLLDFSKEQLRQVCLKSGIKWVEDKTNRDPTLTVRNTVRSMLQSDRMPAALSTTSLVEYANKRRTNDEAETKVVDDMFRSCIIRLDLAIGTADVHFPSNIIDLLDDNDQLHDRNTRAARLLRRIVALVSPLEQISLKDMEGPARLVFPFLFTNNVPTKVETGGGAPVGKALFRVPCATLPQGTTDQQCFSCQVSRAPPTRKDAVEQRKILIPEVDRRSESFDWAHTKRQLFDGRFWISLNYRKFNLIPGHRFSVRFLQSADLEKLNENESRYAVWKPLKELLRKRAPGAARFTLPAIIESYYTATPSGARVRVENLIALPTLDWSSAGWHAYDKRLHREAWTWELRYKQIDFGQGPGHSFVA</sequence>
<evidence type="ECO:0000256" key="1">
    <source>
        <dbReference type="ARBA" id="ARBA00013267"/>
    </source>
</evidence>
<dbReference type="InterPro" id="IPR014729">
    <property type="entry name" value="Rossmann-like_a/b/a_fold"/>
</dbReference>
<dbReference type="AlphaFoldDB" id="A0A8K0L2K2"/>
<keyword evidence="4" id="KW-0547">Nucleotide-binding</keyword>
<reference evidence="8" key="1">
    <citation type="submission" date="2021-07" db="EMBL/GenBank/DDBJ databases">
        <title>Elsinoe batatas strain:CRI-CJ2 Genome sequencing and assembly.</title>
        <authorList>
            <person name="Huang L."/>
        </authorList>
    </citation>
    <scope>NUCLEOTIDE SEQUENCE</scope>
    <source>
        <strain evidence="8">CRI-CJ2</strain>
    </source>
</reference>
<keyword evidence="2" id="KW-0436">Ligase</keyword>
<evidence type="ECO:0000256" key="6">
    <source>
        <dbReference type="ARBA" id="ARBA00048539"/>
    </source>
</evidence>
<feature type="domain" description="tRNA(Ile)-lysidine/2-thiocytidine synthase N-terminal" evidence="7">
    <location>
        <begin position="36"/>
        <end position="280"/>
    </location>
</feature>